<organism evidence="3 4">
    <name type="scientific">Mariprofundus aestuarium</name>
    <dbReference type="NCBI Taxonomy" id="1921086"/>
    <lineage>
        <taxon>Bacteria</taxon>
        <taxon>Pseudomonadati</taxon>
        <taxon>Pseudomonadota</taxon>
        <taxon>Candidatius Mariprofundia</taxon>
        <taxon>Mariprofundales</taxon>
        <taxon>Mariprofundaceae</taxon>
        <taxon>Mariprofundus</taxon>
    </lineage>
</organism>
<dbReference type="PANTHER" id="PTHR36307:SF1">
    <property type="entry name" value="FLAGELLA BASAL BODY P-RING FORMATION PROTEIN FLGA"/>
    <property type="match status" value="1"/>
</dbReference>
<comment type="subcellular location">
    <subcellularLocation>
        <location evidence="1">Periplasm</location>
    </subcellularLocation>
</comment>
<evidence type="ECO:0000313" key="4">
    <source>
        <dbReference type="Proteomes" id="UP000231701"/>
    </source>
</evidence>
<feature type="domain" description="Flagella basal body P-ring formation protein FlgA SAF" evidence="2">
    <location>
        <begin position="102"/>
        <end position="224"/>
    </location>
</feature>
<reference evidence="3 4" key="1">
    <citation type="submission" date="2016-12" db="EMBL/GenBank/DDBJ databases">
        <title>Isolation and genomic insights into novel planktonic Zetaproteobacteria from stratified waters of the Chesapeake Bay.</title>
        <authorList>
            <person name="McAllister S.M."/>
            <person name="Kato S."/>
            <person name="Chan C.S."/>
            <person name="Chiu B.K."/>
            <person name="Field E.K."/>
        </authorList>
    </citation>
    <scope>NUCLEOTIDE SEQUENCE [LARGE SCALE GENOMIC DNA]</scope>
    <source>
        <strain evidence="3 4">CP-5</strain>
    </source>
</reference>
<keyword evidence="3" id="KW-0282">Flagellum</keyword>
<dbReference type="PANTHER" id="PTHR36307">
    <property type="entry name" value="FLAGELLA BASAL BODY P-RING FORMATION PROTEIN FLGA"/>
    <property type="match status" value="1"/>
</dbReference>
<dbReference type="Proteomes" id="UP000231701">
    <property type="component" value="Chromosome"/>
</dbReference>
<protein>
    <recommendedName>
        <fullName evidence="1">Flagella basal body P-ring formation protein FlgA</fullName>
    </recommendedName>
</protein>
<name>A0A2K8KVJ7_MARES</name>
<dbReference type="CDD" id="cd11614">
    <property type="entry name" value="SAF_CpaB_FlgA_like"/>
    <property type="match status" value="1"/>
</dbReference>
<evidence type="ECO:0000259" key="2">
    <source>
        <dbReference type="Pfam" id="PF13144"/>
    </source>
</evidence>
<dbReference type="InterPro" id="IPR039246">
    <property type="entry name" value="Flagellar_FlgA"/>
</dbReference>
<evidence type="ECO:0000256" key="1">
    <source>
        <dbReference type="RuleBase" id="RU362063"/>
    </source>
</evidence>
<dbReference type="Gene3D" id="3.90.1210.10">
    <property type="entry name" value="Antifreeze-like/N-acetylneuraminic acid synthase C-terminal domain"/>
    <property type="match status" value="1"/>
</dbReference>
<accession>A0A2K8KVJ7</accession>
<keyword evidence="1" id="KW-1005">Bacterial flagellum biogenesis</keyword>
<dbReference type="KEGG" id="maes:Ga0123461_0159"/>
<dbReference type="AlphaFoldDB" id="A0A2K8KVJ7"/>
<dbReference type="NCBIfam" id="TIGR03170">
    <property type="entry name" value="flgA_cterm"/>
    <property type="match status" value="1"/>
</dbReference>
<keyword evidence="3" id="KW-0966">Cell projection</keyword>
<keyword evidence="4" id="KW-1185">Reference proteome</keyword>
<proteinExistence type="inferred from homology"/>
<dbReference type="GO" id="GO:0042597">
    <property type="term" value="C:periplasmic space"/>
    <property type="evidence" value="ECO:0007669"/>
    <property type="project" value="UniProtKB-SubCell"/>
</dbReference>
<comment type="function">
    <text evidence="1">Involved in the assembly process of the P-ring formation. It may associate with FlgF on the rod constituting a structure essential for the P-ring assembly or may act as a modulator protein for the P-ring assembly.</text>
</comment>
<keyword evidence="1" id="KW-0732">Signal</keyword>
<dbReference type="Gene3D" id="2.30.30.760">
    <property type="match status" value="1"/>
</dbReference>
<dbReference type="GO" id="GO:0044780">
    <property type="term" value="P:bacterial-type flagellum assembly"/>
    <property type="evidence" value="ECO:0007669"/>
    <property type="project" value="InterPro"/>
</dbReference>
<comment type="similarity">
    <text evidence="1">Belongs to the FlgA family.</text>
</comment>
<evidence type="ECO:0000313" key="3">
    <source>
        <dbReference type="EMBL" id="ATX78612.1"/>
    </source>
</evidence>
<sequence>MLLRNFLSALVLLFMLPAVAGAGTEGAMRDSIKQFFAQGVYLHGARAELVEVLRWPDATEKLRWRMPELKNHPGQLSLIAERGQGQSLKRWYVPVRLNWWAKAVVARKDLPVRSHLTAEMLNIARINVAGHSGSWWRKTEGLMGTRLTRPLKAGDAIFASYVHRPKLISRGDQVTMIASYGGLKVTAVGKALRSAGLGDRLSVRNLKSKQVVQGVVASASTVHILTGETL</sequence>
<keyword evidence="3" id="KW-0969">Cilium</keyword>
<gene>
    <name evidence="3" type="ORF">Ga0123461_0159</name>
</gene>
<dbReference type="Pfam" id="PF13144">
    <property type="entry name" value="ChapFlgA"/>
    <property type="match status" value="1"/>
</dbReference>
<dbReference type="EMBL" id="CP018799">
    <property type="protein sequence ID" value="ATX78612.1"/>
    <property type="molecule type" value="Genomic_DNA"/>
</dbReference>
<feature type="signal peptide" evidence="1">
    <location>
        <begin position="1"/>
        <end position="20"/>
    </location>
</feature>
<keyword evidence="1" id="KW-0574">Periplasm</keyword>
<dbReference type="InterPro" id="IPR017585">
    <property type="entry name" value="SAF_FlgA"/>
</dbReference>
<feature type="chain" id="PRO_5014490758" description="Flagella basal body P-ring formation protein FlgA" evidence="1">
    <location>
        <begin position="21"/>
        <end position="230"/>
    </location>
</feature>